<proteinExistence type="predicted"/>
<sequence length="91" mass="10476">MTKKKPRKQPRPRTLASVDRFEDELAVLIVDGREVTRRREELPPGVREGDVLDLETLAVDAEATERLRTEVRETRERVLKDKAPPPGDFDL</sequence>
<dbReference type="KEGG" id="age:AA314_08189"/>
<reference evidence="1 3" key="1">
    <citation type="submission" date="2015-05" db="EMBL/GenBank/DDBJ databases">
        <title>Genome assembly of Archangium gephyra DSM 2261.</title>
        <authorList>
            <person name="Sharma G."/>
            <person name="Subramanian S."/>
        </authorList>
    </citation>
    <scope>NUCLEOTIDE SEQUENCE [LARGE SCALE GENOMIC DNA]</scope>
    <source>
        <strain evidence="1 3">DSM 2261</strain>
    </source>
</reference>
<protein>
    <recommendedName>
        <fullName evidence="5">DUF3006 domain-containing protein</fullName>
    </recommendedName>
</protein>
<gene>
    <name evidence="1" type="ORF">AA314_08189</name>
    <name evidence="2" type="ORF">ATI61_105452</name>
</gene>
<evidence type="ECO:0000313" key="4">
    <source>
        <dbReference type="Proteomes" id="UP000256345"/>
    </source>
</evidence>
<organism evidence="1 3">
    <name type="scientific">Archangium gephyra</name>
    <dbReference type="NCBI Taxonomy" id="48"/>
    <lineage>
        <taxon>Bacteria</taxon>
        <taxon>Pseudomonadati</taxon>
        <taxon>Myxococcota</taxon>
        <taxon>Myxococcia</taxon>
        <taxon>Myxococcales</taxon>
        <taxon>Cystobacterineae</taxon>
        <taxon>Archangiaceae</taxon>
        <taxon>Archangium</taxon>
    </lineage>
</organism>
<evidence type="ECO:0000313" key="2">
    <source>
        <dbReference type="EMBL" id="REG32124.1"/>
    </source>
</evidence>
<dbReference type="Pfam" id="PF11213">
    <property type="entry name" value="DUF3006"/>
    <property type="match status" value="1"/>
</dbReference>
<dbReference type="Proteomes" id="UP000035579">
    <property type="component" value="Chromosome"/>
</dbReference>
<dbReference type="InterPro" id="IPR021377">
    <property type="entry name" value="DUF3006"/>
</dbReference>
<evidence type="ECO:0000313" key="3">
    <source>
        <dbReference type="Proteomes" id="UP000035579"/>
    </source>
</evidence>
<dbReference type="AlphaFoldDB" id="A0AAC8QFR0"/>
<name>A0AAC8QFR0_9BACT</name>
<evidence type="ECO:0000313" key="1">
    <source>
        <dbReference type="EMBL" id="AKJ06563.1"/>
    </source>
</evidence>
<reference evidence="2 4" key="2">
    <citation type="submission" date="2018-08" db="EMBL/GenBank/DDBJ databases">
        <title>Genomic Encyclopedia of Archaeal and Bacterial Type Strains, Phase II (KMG-II): from individual species to whole genera.</title>
        <authorList>
            <person name="Goeker M."/>
        </authorList>
    </citation>
    <scope>NUCLEOTIDE SEQUENCE [LARGE SCALE GENOMIC DNA]</scope>
    <source>
        <strain evidence="2 4">DSM 2261</strain>
    </source>
</reference>
<dbReference type="EMBL" id="CP011509">
    <property type="protein sequence ID" value="AKJ06563.1"/>
    <property type="molecule type" value="Genomic_DNA"/>
</dbReference>
<evidence type="ECO:0008006" key="5">
    <source>
        <dbReference type="Google" id="ProtNLM"/>
    </source>
</evidence>
<dbReference type="EMBL" id="QUMU01000005">
    <property type="protein sequence ID" value="REG32124.1"/>
    <property type="molecule type" value="Genomic_DNA"/>
</dbReference>
<keyword evidence="4" id="KW-1185">Reference proteome</keyword>
<accession>A0AAC8QFR0</accession>
<dbReference type="RefSeq" id="WP_047859828.1">
    <property type="nucleotide sequence ID" value="NZ_CP011509.1"/>
</dbReference>
<dbReference type="Proteomes" id="UP000256345">
    <property type="component" value="Unassembled WGS sequence"/>
</dbReference>